<proteinExistence type="predicted"/>
<dbReference type="AlphaFoldDB" id="M2ZWQ2"/>
<dbReference type="EMBL" id="AOEX01000035">
    <property type="protein sequence ID" value="EME64784.1"/>
    <property type="molecule type" value="Genomic_DNA"/>
</dbReference>
<accession>M2ZWQ2</accession>
<organism evidence="2 3">
    <name type="scientific">Rhodococcus ruber BKS 20-38</name>
    <dbReference type="NCBI Taxonomy" id="1278076"/>
    <lineage>
        <taxon>Bacteria</taxon>
        <taxon>Bacillati</taxon>
        <taxon>Actinomycetota</taxon>
        <taxon>Actinomycetes</taxon>
        <taxon>Mycobacteriales</taxon>
        <taxon>Nocardiaceae</taxon>
        <taxon>Rhodococcus</taxon>
    </lineage>
</organism>
<evidence type="ECO:0000313" key="3">
    <source>
        <dbReference type="Proteomes" id="UP000011731"/>
    </source>
</evidence>
<dbReference type="PATRIC" id="fig|1278076.4.peg.2318"/>
<name>M2ZWQ2_9NOCA</name>
<feature type="region of interest" description="Disordered" evidence="1">
    <location>
        <begin position="1"/>
        <end position="36"/>
    </location>
</feature>
<dbReference type="Proteomes" id="UP000011731">
    <property type="component" value="Unassembled WGS sequence"/>
</dbReference>
<keyword evidence="3" id="KW-1185">Reference proteome</keyword>
<feature type="region of interest" description="Disordered" evidence="1">
    <location>
        <begin position="75"/>
        <end position="99"/>
    </location>
</feature>
<reference evidence="2 3" key="1">
    <citation type="journal article" date="2013" name="Genome Announc.">
        <title>Draft Genome Sequence of Rhodococcus ruber Strain BKS 20-38.</title>
        <authorList>
            <person name="Bala M."/>
            <person name="Kumar S."/>
            <person name="Raghava G.P."/>
            <person name="Mayilraj S."/>
        </authorList>
    </citation>
    <scope>NUCLEOTIDE SEQUENCE [LARGE SCALE GENOMIC DNA]</scope>
    <source>
        <strain evidence="2 3">BKS 20-38</strain>
    </source>
</reference>
<protein>
    <submittedName>
        <fullName evidence="2">Uncharacterized protein</fullName>
    </submittedName>
</protein>
<comment type="caution">
    <text evidence="2">The sequence shown here is derived from an EMBL/GenBank/DDBJ whole genome shotgun (WGS) entry which is preliminary data.</text>
</comment>
<gene>
    <name evidence="2" type="ORF">G352_11142</name>
</gene>
<evidence type="ECO:0000256" key="1">
    <source>
        <dbReference type="SAM" id="MobiDB-lite"/>
    </source>
</evidence>
<sequence>MTYPLVEKTRERSETGRHLAIEDYPRAPSPTASLRGDESVTVRAYLDTVEQLDPARDNDLLAELRADLAARFLRWANSADGPDTDRRSAPRSAPGRDSP</sequence>
<evidence type="ECO:0000313" key="2">
    <source>
        <dbReference type="EMBL" id="EME64784.1"/>
    </source>
</evidence>
<feature type="compositionally biased region" description="Basic and acidic residues" evidence="1">
    <location>
        <begin position="7"/>
        <end position="25"/>
    </location>
</feature>